<proteinExistence type="predicted"/>
<keyword evidence="3" id="KW-1185">Reference proteome</keyword>
<dbReference type="Proteomes" id="UP001597448">
    <property type="component" value="Unassembled WGS sequence"/>
</dbReference>
<evidence type="ECO:0000256" key="1">
    <source>
        <dbReference type="SAM" id="MobiDB-lite"/>
    </source>
</evidence>
<organism evidence="2 3">
    <name type="scientific">Paenibacillus rhizoplanae</name>
    <dbReference type="NCBI Taxonomy" id="1917181"/>
    <lineage>
        <taxon>Bacteria</taxon>
        <taxon>Bacillati</taxon>
        <taxon>Bacillota</taxon>
        <taxon>Bacilli</taxon>
        <taxon>Bacillales</taxon>
        <taxon>Paenibacillaceae</taxon>
        <taxon>Paenibacillus</taxon>
    </lineage>
</organism>
<evidence type="ECO:0000313" key="3">
    <source>
        <dbReference type="Proteomes" id="UP001597448"/>
    </source>
</evidence>
<reference evidence="3" key="1">
    <citation type="journal article" date="2019" name="Int. J. Syst. Evol. Microbiol.">
        <title>The Global Catalogue of Microorganisms (GCM) 10K type strain sequencing project: providing services to taxonomists for standard genome sequencing and annotation.</title>
        <authorList>
            <consortium name="The Broad Institute Genomics Platform"/>
            <consortium name="The Broad Institute Genome Sequencing Center for Infectious Disease"/>
            <person name="Wu L."/>
            <person name="Ma J."/>
        </authorList>
    </citation>
    <scope>NUCLEOTIDE SEQUENCE [LARGE SCALE GENOMIC DNA]</scope>
    <source>
        <strain evidence="3">CCM 8725</strain>
    </source>
</reference>
<protein>
    <submittedName>
        <fullName evidence="2">Uncharacterized protein</fullName>
    </submittedName>
</protein>
<evidence type="ECO:0000313" key="2">
    <source>
        <dbReference type="EMBL" id="MFD2408316.1"/>
    </source>
</evidence>
<comment type="caution">
    <text evidence="2">The sequence shown here is derived from an EMBL/GenBank/DDBJ whole genome shotgun (WGS) entry which is preliminary data.</text>
</comment>
<sequence length="42" mass="4574">MNQSSLLIARDLRVDGFGRLIGHPYNASKDKAAAGTSRRSSR</sequence>
<accession>A0ABW5F091</accession>
<gene>
    <name evidence="2" type="ORF">ACFSX3_00460</name>
</gene>
<dbReference type="RefSeq" id="WP_379256806.1">
    <property type="nucleotide sequence ID" value="NZ_JBHSVQ010000001.1"/>
</dbReference>
<name>A0ABW5F091_9BACL</name>
<feature type="region of interest" description="Disordered" evidence="1">
    <location>
        <begin position="22"/>
        <end position="42"/>
    </location>
</feature>
<dbReference type="EMBL" id="JBHUKY010000003">
    <property type="protein sequence ID" value="MFD2408316.1"/>
    <property type="molecule type" value="Genomic_DNA"/>
</dbReference>